<dbReference type="AlphaFoldDB" id="A0AAN6T3L0"/>
<reference evidence="2" key="1">
    <citation type="journal article" date="2023" name="Mol. Phylogenet. Evol.">
        <title>Genome-scale phylogeny and comparative genomics of the fungal order Sordariales.</title>
        <authorList>
            <person name="Hensen N."/>
            <person name="Bonometti L."/>
            <person name="Westerberg I."/>
            <person name="Brannstrom I.O."/>
            <person name="Guillou S."/>
            <person name="Cros-Aarteil S."/>
            <person name="Calhoun S."/>
            <person name="Haridas S."/>
            <person name="Kuo A."/>
            <person name="Mondo S."/>
            <person name="Pangilinan J."/>
            <person name="Riley R."/>
            <person name="LaButti K."/>
            <person name="Andreopoulos B."/>
            <person name="Lipzen A."/>
            <person name="Chen C."/>
            <person name="Yan M."/>
            <person name="Daum C."/>
            <person name="Ng V."/>
            <person name="Clum A."/>
            <person name="Steindorff A."/>
            <person name="Ohm R.A."/>
            <person name="Martin F."/>
            <person name="Silar P."/>
            <person name="Natvig D.O."/>
            <person name="Lalanne C."/>
            <person name="Gautier V."/>
            <person name="Ament-Velasquez S.L."/>
            <person name="Kruys A."/>
            <person name="Hutchinson M.I."/>
            <person name="Powell A.J."/>
            <person name="Barry K."/>
            <person name="Miller A.N."/>
            <person name="Grigoriev I.V."/>
            <person name="Debuchy R."/>
            <person name="Gladieux P."/>
            <person name="Hiltunen Thoren M."/>
            <person name="Johannesson H."/>
        </authorList>
    </citation>
    <scope>NUCLEOTIDE SEQUENCE</scope>
    <source>
        <strain evidence="2">CBS 757.83</strain>
    </source>
</reference>
<keyword evidence="3" id="KW-1185">Reference proteome</keyword>
<evidence type="ECO:0000313" key="3">
    <source>
        <dbReference type="Proteomes" id="UP001305647"/>
    </source>
</evidence>
<dbReference type="Proteomes" id="UP001305647">
    <property type="component" value="Unassembled WGS sequence"/>
</dbReference>
<reference evidence="2" key="2">
    <citation type="submission" date="2023-05" db="EMBL/GenBank/DDBJ databases">
        <authorList>
            <consortium name="Lawrence Berkeley National Laboratory"/>
            <person name="Steindorff A."/>
            <person name="Hensen N."/>
            <person name="Bonometti L."/>
            <person name="Westerberg I."/>
            <person name="Brannstrom I.O."/>
            <person name="Guillou S."/>
            <person name="Cros-Aarteil S."/>
            <person name="Calhoun S."/>
            <person name="Haridas S."/>
            <person name="Kuo A."/>
            <person name="Mondo S."/>
            <person name="Pangilinan J."/>
            <person name="Riley R."/>
            <person name="Labutti K."/>
            <person name="Andreopoulos B."/>
            <person name="Lipzen A."/>
            <person name="Chen C."/>
            <person name="Yanf M."/>
            <person name="Daum C."/>
            <person name="Ng V."/>
            <person name="Clum A."/>
            <person name="Ohm R."/>
            <person name="Martin F."/>
            <person name="Silar P."/>
            <person name="Natvig D."/>
            <person name="Lalanne C."/>
            <person name="Gautier V."/>
            <person name="Ament-Velasquez S.L."/>
            <person name="Kruys A."/>
            <person name="Hutchinson M.I."/>
            <person name="Powell A.J."/>
            <person name="Barry K."/>
            <person name="Miller A.N."/>
            <person name="Grigoriev I.V."/>
            <person name="Debuchy R."/>
            <person name="Gladieux P."/>
            <person name="Thoren M.H."/>
            <person name="Johannesson H."/>
        </authorList>
    </citation>
    <scope>NUCLEOTIDE SEQUENCE</scope>
    <source>
        <strain evidence="2">CBS 757.83</strain>
    </source>
</reference>
<proteinExistence type="predicted"/>
<protein>
    <submittedName>
        <fullName evidence="2">Uncharacterized protein</fullName>
    </submittedName>
</protein>
<dbReference type="InterPro" id="IPR035979">
    <property type="entry name" value="RBD_domain_sf"/>
</dbReference>
<organism evidence="2 3">
    <name type="scientific">Parathielavia hyrcaniae</name>
    <dbReference type="NCBI Taxonomy" id="113614"/>
    <lineage>
        <taxon>Eukaryota</taxon>
        <taxon>Fungi</taxon>
        <taxon>Dikarya</taxon>
        <taxon>Ascomycota</taxon>
        <taxon>Pezizomycotina</taxon>
        <taxon>Sordariomycetes</taxon>
        <taxon>Sordariomycetidae</taxon>
        <taxon>Sordariales</taxon>
        <taxon>Chaetomiaceae</taxon>
        <taxon>Parathielavia</taxon>
    </lineage>
</organism>
<feature type="region of interest" description="Disordered" evidence="1">
    <location>
        <begin position="79"/>
        <end position="113"/>
    </location>
</feature>
<dbReference type="GO" id="GO:0003676">
    <property type="term" value="F:nucleic acid binding"/>
    <property type="evidence" value="ECO:0007669"/>
    <property type="project" value="InterPro"/>
</dbReference>
<dbReference type="EMBL" id="MU863630">
    <property type="protein sequence ID" value="KAK4102839.1"/>
    <property type="molecule type" value="Genomic_DNA"/>
</dbReference>
<dbReference type="SUPFAM" id="SSF54928">
    <property type="entry name" value="RNA-binding domain, RBD"/>
    <property type="match status" value="1"/>
</dbReference>
<evidence type="ECO:0000313" key="2">
    <source>
        <dbReference type="EMBL" id="KAK4102839.1"/>
    </source>
</evidence>
<evidence type="ECO:0000256" key="1">
    <source>
        <dbReference type="SAM" id="MobiDB-lite"/>
    </source>
</evidence>
<name>A0AAN6T3L0_9PEZI</name>
<feature type="compositionally biased region" description="Low complexity" evidence="1">
    <location>
        <begin position="88"/>
        <end position="105"/>
    </location>
</feature>
<sequence>MCPTQLLCPWACFKTLTMMQNSARIDANNNSQHQAFQDHRRSGHAQQAYNNPAGQAQRLAGSNNAGNSRAMQCAILPFRGNVGPLNRPQQSTSPASPTPAPQSQTNQDQGAVERVERRAAPFFPSAMLNPYSRARRENPTPMDIAARVAAGVSPNYRGDCRMARNRPANIPADQNCSVWITGLPPNVTTNELLGAIRDTGRIWASVIHPPRNPTWMDPRGPAARFVFDIDEVVPLVLGWSINILEFHFGSYRCQAQWAWRNIQEDSDFQSRGVRARLERNPCDWYPTS</sequence>
<comment type="caution">
    <text evidence="2">The sequence shown here is derived from an EMBL/GenBank/DDBJ whole genome shotgun (WGS) entry which is preliminary data.</text>
</comment>
<gene>
    <name evidence="2" type="ORF">N658DRAFT_326356</name>
</gene>
<accession>A0AAN6T3L0</accession>